<evidence type="ECO:0000256" key="2">
    <source>
        <dbReference type="ARBA" id="ARBA00022475"/>
    </source>
</evidence>
<reference evidence="8 9" key="1">
    <citation type="submission" date="2021-06" db="EMBL/GenBank/DDBJ databases">
        <authorList>
            <person name="Jeong J.W."/>
        </authorList>
    </citation>
    <scope>NUCLEOTIDE SEQUENCE [LARGE SCALE GENOMIC DNA]</scope>
    <source>
        <strain evidence="8 9">MMS21-TAE1-1</strain>
    </source>
</reference>
<comment type="subcellular location">
    <subcellularLocation>
        <location evidence="1">Cell membrane</location>
        <topology evidence="1">Multi-pass membrane protein</topology>
    </subcellularLocation>
</comment>
<accession>A0ABS6I9T8</accession>
<dbReference type="RefSeq" id="WP_216925967.1">
    <property type="nucleotide sequence ID" value="NZ_JAHOPC010000010.1"/>
</dbReference>
<feature type="transmembrane region" description="Helical" evidence="6">
    <location>
        <begin position="6"/>
        <end position="30"/>
    </location>
</feature>
<comment type="caution">
    <text evidence="8">The sequence shown here is derived from an EMBL/GenBank/DDBJ whole genome shotgun (WGS) entry which is preliminary data.</text>
</comment>
<evidence type="ECO:0000256" key="4">
    <source>
        <dbReference type="ARBA" id="ARBA00022989"/>
    </source>
</evidence>
<feature type="domain" description="Cardiolipin synthase N-terminal" evidence="7">
    <location>
        <begin position="22"/>
        <end position="64"/>
    </location>
</feature>
<keyword evidence="4 6" id="KW-1133">Transmembrane helix</keyword>
<keyword evidence="2" id="KW-1003">Cell membrane</keyword>
<evidence type="ECO:0000256" key="5">
    <source>
        <dbReference type="ARBA" id="ARBA00023136"/>
    </source>
</evidence>
<evidence type="ECO:0000256" key="3">
    <source>
        <dbReference type="ARBA" id="ARBA00022692"/>
    </source>
</evidence>
<keyword evidence="3 6" id="KW-0812">Transmembrane</keyword>
<keyword evidence="5 6" id="KW-0472">Membrane</keyword>
<protein>
    <submittedName>
        <fullName evidence="8">PLDc N-terminal domain-containing protein</fullName>
    </submittedName>
</protein>
<feature type="transmembrane region" description="Helical" evidence="6">
    <location>
        <begin position="42"/>
        <end position="62"/>
    </location>
</feature>
<gene>
    <name evidence="8" type="ORF">KSW38_16295</name>
</gene>
<evidence type="ECO:0000313" key="8">
    <source>
        <dbReference type="EMBL" id="MBU8867849.1"/>
    </source>
</evidence>
<evidence type="ECO:0000256" key="1">
    <source>
        <dbReference type="ARBA" id="ARBA00004651"/>
    </source>
</evidence>
<name>A0ABS6I9T8_9MICC</name>
<dbReference type="Pfam" id="PF13396">
    <property type="entry name" value="PLDc_N"/>
    <property type="match status" value="1"/>
</dbReference>
<proteinExistence type="predicted"/>
<dbReference type="InterPro" id="IPR027379">
    <property type="entry name" value="CLS_N"/>
</dbReference>
<evidence type="ECO:0000259" key="7">
    <source>
        <dbReference type="Pfam" id="PF13396"/>
    </source>
</evidence>
<dbReference type="EMBL" id="JAHOPC010000010">
    <property type="protein sequence ID" value="MBU8867849.1"/>
    <property type="molecule type" value="Genomic_DNA"/>
</dbReference>
<sequence length="74" mass="8015">MAEPLVPSFGILGFLLMANVLLFVGALISIARARNHTTGSQIAWALIVLALPVIGSLAWFAIGRRTKNEVTLRR</sequence>
<evidence type="ECO:0000256" key="6">
    <source>
        <dbReference type="SAM" id="Phobius"/>
    </source>
</evidence>
<evidence type="ECO:0000313" key="9">
    <source>
        <dbReference type="Proteomes" id="UP000824166"/>
    </source>
</evidence>
<keyword evidence="9" id="KW-1185">Reference proteome</keyword>
<dbReference type="Proteomes" id="UP000824166">
    <property type="component" value="Unassembled WGS sequence"/>
</dbReference>
<organism evidence="8 9">
    <name type="scientific">Paenarthrobacter aromaticivorans</name>
    <dbReference type="NCBI Taxonomy" id="2849150"/>
    <lineage>
        <taxon>Bacteria</taxon>
        <taxon>Bacillati</taxon>
        <taxon>Actinomycetota</taxon>
        <taxon>Actinomycetes</taxon>
        <taxon>Micrococcales</taxon>
        <taxon>Micrococcaceae</taxon>
        <taxon>Paenarthrobacter</taxon>
    </lineage>
</organism>